<sequence length="124" mass="14776">MGDPADRVRVSREFRSIPSFDRERREMWKQELDEELENFRSILGIMPRKISSNDGVPWLETVHLPTGDQKRRWKEELEEELRVLRLNPHGRNTSSPPTTTTTGSTSSEQRRRWKQELAEEMERQ</sequence>
<evidence type="ECO:0000313" key="2">
    <source>
        <dbReference type="EMBL" id="CAL1396846.1"/>
    </source>
</evidence>
<dbReference type="EMBL" id="OZ034819">
    <property type="protein sequence ID" value="CAL1396846.1"/>
    <property type="molecule type" value="Genomic_DNA"/>
</dbReference>
<organism evidence="2 3">
    <name type="scientific">Linum trigynum</name>
    <dbReference type="NCBI Taxonomy" id="586398"/>
    <lineage>
        <taxon>Eukaryota</taxon>
        <taxon>Viridiplantae</taxon>
        <taxon>Streptophyta</taxon>
        <taxon>Embryophyta</taxon>
        <taxon>Tracheophyta</taxon>
        <taxon>Spermatophyta</taxon>
        <taxon>Magnoliopsida</taxon>
        <taxon>eudicotyledons</taxon>
        <taxon>Gunneridae</taxon>
        <taxon>Pentapetalae</taxon>
        <taxon>rosids</taxon>
        <taxon>fabids</taxon>
        <taxon>Malpighiales</taxon>
        <taxon>Linaceae</taxon>
        <taxon>Linum</taxon>
    </lineage>
</organism>
<gene>
    <name evidence="2" type="ORF">LTRI10_LOCUS37192</name>
</gene>
<dbReference type="AlphaFoldDB" id="A0AAV2FF11"/>
<reference evidence="2 3" key="1">
    <citation type="submission" date="2024-04" db="EMBL/GenBank/DDBJ databases">
        <authorList>
            <person name="Fracassetti M."/>
        </authorList>
    </citation>
    <scope>NUCLEOTIDE SEQUENCE [LARGE SCALE GENOMIC DNA]</scope>
</reference>
<feature type="compositionally biased region" description="Basic and acidic residues" evidence="1">
    <location>
        <begin position="108"/>
        <end position="124"/>
    </location>
</feature>
<keyword evidence="3" id="KW-1185">Reference proteome</keyword>
<accession>A0AAV2FF11</accession>
<proteinExistence type="predicted"/>
<dbReference type="Proteomes" id="UP001497516">
    <property type="component" value="Chromosome 6"/>
</dbReference>
<name>A0AAV2FF11_9ROSI</name>
<evidence type="ECO:0000313" key="3">
    <source>
        <dbReference type="Proteomes" id="UP001497516"/>
    </source>
</evidence>
<feature type="compositionally biased region" description="Low complexity" evidence="1">
    <location>
        <begin position="93"/>
        <end position="107"/>
    </location>
</feature>
<evidence type="ECO:0000256" key="1">
    <source>
        <dbReference type="SAM" id="MobiDB-lite"/>
    </source>
</evidence>
<feature type="region of interest" description="Disordered" evidence="1">
    <location>
        <begin position="84"/>
        <end position="124"/>
    </location>
</feature>
<protein>
    <submittedName>
        <fullName evidence="2">Uncharacterized protein</fullName>
    </submittedName>
</protein>